<dbReference type="InterPro" id="IPR000276">
    <property type="entry name" value="GPCR_Rhodpsn"/>
</dbReference>
<dbReference type="KEGG" id="aten:116305817"/>
<dbReference type="InParanoid" id="A0A6P8J0E1"/>
<evidence type="ECO:0000313" key="13">
    <source>
        <dbReference type="RefSeq" id="XP_031571648.1"/>
    </source>
</evidence>
<dbReference type="PRINTS" id="PR00237">
    <property type="entry name" value="GPCRRHODOPSN"/>
</dbReference>
<proteinExistence type="predicted"/>
<evidence type="ECO:0000256" key="2">
    <source>
        <dbReference type="ARBA" id="ARBA00022475"/>
    </source>
</evidence>
<dbReference type="AlphaFoldDB" id="A0A6P8J0E1"/>
<evidence type="ECO:0000256" key="3">
    <source>
        <dbReference type="ARBA" id="ARBA00022692"/>
    </source>
</evidence>
<keyword evidence="3 10" id="KW-0812">Transmembrane</keyword>
<dbReference type="GO" id="GO:0004930">
    <property type="term" value="F:G protein-coupled receptor activity"/>
    <property type="evidence" value="ECO:0007669"/>
    <property type="project" value="UniProtKB-KW"/>
</dbReference>
<feature type="transmembrane region" description="Helical" evidence="10">
    <location>
        <begin position="58"/>
        <end position="79"/>
    </location>
</feature>
<keyword evidence="7" id="KW-1015">Disulfide bond</keyword>
<dbReference type="CDD" id="cd00637">
    <property type="entry name" value="7tm_classA_rhodopsin-like"/>
    <property type="match status" value="1"/>
</dbReference>
<dbReference type="OrthoDB" id="6147321at2759"/>
<evidence type="ECO:0000256" key="7">
    <source>
        <dbReference type="ARBA" id="ARBA00023157"/>
    </source>
</evidence>
<dbReference type="RefSeq" id="XP_031571648.1">
    <property type="nucleotide sequence ID" value="XM_031715788.1"/>
</dbReference>
<feature type="transmembrane region" description="Helical" evidence="10">
    <location>
        <begin position="279"/>
        <end position="298"/>
    </location>
</feature>
<protein>
    <submittedName>
        <fullName evidence="13">Adenosine receptor A2a-like</fullName>
    </submittedName>
</protein>
<evidence type="ECO:0000256" key="4">
    <source>
        <dbReference type="ARBA" id="ARBA00022989"/>
    </source>
</evidence>
<dbReference type="Proteomes" id="UP000515163">
    <property type="component" value="Unplaced"/>
</dbReference>
<evidence type="ECO:0000256" key="6">
    <source>
        <dbReference type="ARBA" id="ARBA00023136"/>
    </source>
</evidence>
<dbReference type="InterPro" id="IPR017452">
    <property type="entry name" value="GPCR_Rhodpsn_7TM"/>
</dbReference>
<organism evidence="12 13">
    <name type="scientific">Actinia tenebrosa</name>
    <name type="common">Australian red waratah sea anemone</name>
    <dbReference type="NCBI Taxonomy" id="6105"/>
    <lineage>
        <taxon>Eukaryota</taxon>
        <taxon>Metazoa</taxon>
        <taxon>Cnidaria</taxon>
        <taxon>Anthozoa</taxon>
        <taxon>Hexacorallia</taxon>
        <taxon>Actiniaria</taxon>
        <taxon>Actiniidae</taxon>
        <taxon>Actinia</taxon>
    </lineage>
</organism>
<evidence type="ECO:0000259" key="11">
    <source>
        <dbReference type="PROSITE" id="PS50262"/>
    </source>
</evidence>
<name>A0A6P8J0E1_ACTTE</name>
<feature type="transmembrane region" description="Helical" evidence="10">
    <location>
        <begin position="99"/>
        <end position="116"/>
    </location>
</feature>
<reference evidence="13" key="1">
    <citation type="submission" date="2025-08" db="UniProtKB">
        <authorList>
            <consortium name="RefSeq"/>
        </authorList>
    </citation>
    <scope>IDENTIFICATION</scope>
    <source>
        <tissue evidence="13">Tentacle</tissue>
    </source>
</reference>
<keyword evidence="6 10" id="KW-0472">Membrane</keyword>
<sequence>MTNVSSNESKIFIPCDKHLDFIFWVLDGAAGLVVLAGNFLTCIVIISSPILRHNVMNVFLLSLAVADFLIGLIFVPGYASFCESCEYALSKYCHILSSAKDLPLAGVTFNLLAISYDRYMAVFRPLHYHSHMNSLRVGIILSSAWGIPIVMIITRSLLHYFWSTSRIDDIIKIYNTFLVVAFVILPIIILVVVNTMLTRALQRQNCRIHVVKSEIVSENASTVVKEKEVMEKHTKRRKGTISCIVVVLIFILCWFPRAFNNVWSLANRNQKINPVFRKITIFFLIVQSSVNPFIYTMYRREFRRAAKGFVNSLQFWRR</sequence>
<keyword evidence="4 10" id="KW-1133">Transmembrane helix</keyword>
<dbReference type="PANTHER" id="PTHR24248:SF125">
    <property type="entry name" value="DOPAMINE D2-LIKE RECEPTOR"/>
    <property type="match status" value="1"/>
</dbReference>
<dbReference type="PROSITE" id="PS50262">
    <property type="entry name" value="G_PROTEIN_RECEP_F1_2"/>
    <property type="match status" value="1"/>
</dbReference>
<keyword evidence="2" id="KW-1003">Cell membrane</keyword>
<dbReference type="PANTHER" id="PTHR24248">
    <property type="entry name" value="ADRENERGIC RECEPTOR-RELATED G-PROTEIN COUPLED RECEPTOR"/>
    <property type="match status" value="1"/>
</dbReference>
<dbReference type="GeneID" id="116305817"/>
<accession>A0A6P8J0E1</accession>
<keyword evidence="8" id="KW-0675">Receptor</keyword>
<evidence type="ECO:0000256" key="10">
    <source>
        <dbReference type="SAM" id="Phobius"/>
    </source>
</evidence>
<evidence type="ECO:0000256" key="9">
    <source>
        <dbReference type="ARBA" id="ARBA00023224"/>
    </source>
</evidence>
<dbReference type="Pfam" id="PF00001">
    <property type="entry name" value="7tm_1"/>
    <property type="match status" value="1"/>
</dbReference>
<dbReference type="Gene3D" id="1.20.1070.10">
    <property type="entry name" value="Rhodopsin 7-helix transmembrane proteins"/>
    <property type="match status" value="1"/>
</dbReference>
<feature type="transmembrane region" description="Helical" evidence="10">
    <location>
        <begin position="173"/>
        <end position="197"/>
    </location>
</feature>
<keyword evidence="5" id="KW-0297">G-protein coupled receptor</keyword>
<feature type="transmembrane region" description="Helical" evidence="10">
    <location>
        <begin position="240"/>
        <end position="259"/>
    </location>
</feature>
<comment type="subcellular location">
    <subcellularLocation>
        <location evidence="1">Cell membrane</location>
        <topology evidence="1">Multi-pass membrane protein</topology>
    </subcellularLocation>
</comment>
<feature type="transmembrane region" description="Helical" evidence="10">
    <location>
        <begin position="21"/>
        <end position="46"/>
    </location>
</feature>
<evidence type="ECO:0000256" key="8">
    <source>
        <dbReference type="ARBA" id="ARBA00023170"/>
    </source>
</evidence>
<keyword evidence="9" id="KW-0807">Transducer</keyword>
<dbReference type="GO" id="GO:0005886">
    <property type="term" value="C:plasma membrane"/>
    <property type="evidence" value="ECO:0007669"/>
    <property type="project" value="UniProtKB-SubCell"/>
</dbReference>
<evidence type="ECO:0000313" key="12">
    <source>
        <dbReference type="Proteomes" id="UP000515163"/>
    </source>
</evidence>
<keyword evidence="12" id="KW-1185">Reference proteome</keyword>
<evidence type="ECO:0000256" key="1">
    <source>
        <dbReference type="ARBA" id="ARBA00004651"/>
    </source>
</evidence>
<feature type="transmembrane region" description="Helical" evidence="10">
    <location>
        <begin position="137"/>
        <end position="161"/>
    </location>
</feature>
<dbReference type="SUPFAM" id="SSF81321">
    <property type="entry name" value="Family A G protein-coupled receptor-like"/>
    <property type="match status" value="1"/>
</dbReference>
<gene>
    <name evidence="13" type="primary">LOC116305817</name>
</gene>
<feature type="domain" description="G-protein coupled receptors family 1 profile" evidence="11">
    <location>
        <begin position="37"/>
        <end position="295"/>
    </location>
</feature>
<evidence type="ECO:0000256" key="5">
    <source>
        <dbReference type="ARBA" id="ARBA00023040"/>
    </source>
</evidence>